<proteinExistence type="predicted"/>
<dbReference type="EMBL" id="LAZR01002654">
    <property type="protein sequence ID" value="KKN27240.1"/>
    <property type="molecule type" value="Genomic_DNA"/>
</dbReference>
<accession>A0A0F9P5T1</accession>
<name>A0A0F9P5T1_9ZZZZ</name>
<organism evidence="1">
    <name type="scientific">marine sediment metagenome</name>
    <dbReference type="NCBI Taxonomy" id="412755"/>
    <lineage>
        <taxon>unclassified sequences</taxon>
        <taxon>metagenomes</taxon>
        <taxon>ecological metagenomes</taxon>
    </lineage>
</organism>
<feature type="non-terminal residue" evidence="1">
    <location>
        <position position="1"/>
    </location>
</feature>
<sequence length="55" mass="6497">IRNHIDRSSNRIEVEKKSVTMPKRDLYCNKVVPGQLCYDTLTDGSVIIQYKWEKQ</sequence>
<dbReference type="AlphaFoldDB" id="A0A0F9P5T1"/>
<gene>
    <name evidence="1" type="ORF">LCGC14_0866490</name>
</gene>
<protein>
    <submittedName>
        <fullName evidence="1">Uncharacterized protein</fullName>
    </submittedName>
</protein>
<reference evidence="1" key="1">
    <citation type="journal article" date="2015" name="Nature">
        <title>Complex archaea that bridge the gap between prokaryotes and eukaryotes.</title>
        <authorList>
            <person name="Spang A."/>
            <person name="Saw J.H."/>
            <person name="Jorgensen S.L."/>
            <person name="Zaremba-Niedzwiedzka K."/>
            <person name="Martijn J."/>
            <person name="Lind A.E."/>
            <person name="van Eijk R."/>
            <person name="Schleper C."/>
            <person name="Guy L."/>
            <person name="Ettema T.J."/>
        </authorList>
    </citation>
    <scope>NUCLEOTIDE SEQUENCE</scope>
</reference>
<evidence type="ECO:0000313" key="1">
    <source>
        <dbReference type="EMBL" id="KKN27240.1"/>
    </source>
</evidence>
<comment type="caution">
    <text evidence="1">The sequence shown here is derived from an EMBL/GenBank/DDBJ whole genome shotgun (WGS) entry which is preliminary data.</text>
</comment>